<evidence type="ECO:0000313" key="3">
    <source>
        <dbReference type="Proteomes" id="UP000291269"/>
    </source>
</evidence>
<feature type="transmembrane region" description="Helical" evidence="1">
    <location>
        <begin position="70"/>
        <end position="90"/>
    </location>
</feature>
<keyword evidence="1" id="KW-1133">Transmembrane helix</keyword>
<accession>A0A4Q2KBF0</accession>
<name>A0A4Q2KBF0_9FIRM</name>
<protein>
    <recommendedName>
        <fullName evidence="4">SoxR reducing system RseC family protein</fullName>
    </recommendedName>
</protein>
<evidence type="ECO:0000313" key="2">
    <source>
        <dbReference type="EMBL" id="RXZ61905.1"/>
    </source>
</evidence>
<dbReference type="PANTHER" id="PTHR35867">
    <property type="entry name" value="PROTEIN RSEC"/>
    <property type="match status" value="1"/>
</dbReference>
<comment type="caution">
    <text evidence="2">The sequence shown here is derived from an EMBL/GenBank/DDBJ whole genome shotgun (WGS) entry which is preliminary data.</text>
</comment>
<dbReference type="PANTHER" id="PTHR35867:SF1">
    <property type="entry name" value="PROTEIN RSEC"/>
    <property type="match status" value="1"/>
</dbReference>
<evidence type="ECO:0008006" key="4">
    <source>
        <dbReference type="Google" id="ProtNLM"/>
    </source>
</evidence>
<evidence type="ECO:0000256" key="1">
    <source>
        <dbReference type="SAM" id="Phobius"/>
    </source>
</evidence>
<keyword evidence="3" id="KW-1185">Reference proteome</keyword>
<dbReference type="EMBL" id="SDOZ01000002">
    <property type="protein sequence ID" value="RXZ61905.1"/>
    <property type="molecule type" value="Genomic_DNA"/>
</dbReference>
<dbReference type="InterPro" id="IPR007359">
    <property type="entry name" value="SigmaE_reg_RseC_MucC"/>
</dbReference>
<dbReference type="Proteomes" id="UP000291269">
    <property type="component" value="Unassembled WGS sequence"/>
</dbReference>
<dbReference type="OrthoDB" id="307768at2"/>
<gene>
    <name evidence="2" type="ORF">ESZ91_05830</name>
</gene>
<dbReference type="Pfam" id="PF04246">
    <property type="entry name" value="RseC_MucC"/>
    <property type="match status" value="1"/>
</dbReference>
<dbReference type="RefSeq" id="WP_129225046.1">
    <property type="nucleotide sequence ID" value="NZ_SDOZ01000002.1"/>
</dbReference>
<dbReference type="AlphaFoldDB" id="A0A4Q2KBF0"/>
<keyword evidence="1" id="KW-0472">Membrane</keyword>
<proteinExistence type="predicted"/>
<sequence>MRERATVVKTAGKIATVRIVKNPQCESCRACAFKNGKSTVNVKVKNEIGAAVGDSVTVACEKDNRTLASFLVYIVPVLFAGLGVLIGFFVFEKEVYTVLLCLGMLAAGFAAVVIFDRILSKSKGFGMEVVEIINTEQQEDNHNGT</sequence>
<organism evidence="2 3">
    <name type="scientific">Candidatus Borkfalkia ceftriaxoniphila</name>
    <dbReference type="NCBI Taxonomy" id="2508949"/>
    <lineage>
        <taxon>Bacteria</taxon>
        <taxon>Bacillati</taxon>
        <taxon>Bacillota</taxon>
        <taxon>Clostridia</taxon>
        <taxon>Christensenellales</taxon>
        <taxon>Christensenellaceae</taxon>
        <taxon>Candidatus Borkfalkia</taxon>
    </lineage>
</organism>
<keyword evidence="1" id="KW-0812">Transmembrane</keyword>
<feature type="transmembrane region" description="Helical" evidence="1">
    <location>
        <begin position="96"/>
        <end position="115"/>
    </location>
</feature>
<reference evidence="2 3" key="1">
    <citation type="journal article" date="2019" name="Gut">
        <title>Antibiotics-induced monodominance of a novel gut bacterial order.</title>
        <authorList>
            <person name="Hildebrand F."/>
            <person name="Moitinho-Silva L."/>
            <person name="Blasche S."/>
            <person name="Jahn M.T."/>
            <person name="Gossmann T.I."/>
            <person name="Heuerta-Cepas J."/>
            <person name="Hercog R."/>
            <person name="Luetge M."/>
            <person name="Bahram M."/>
            <person name="Pryszlak A."/>
            <person name="Alves R.J."/>
            <person name="Waszak S.M."/>
            <person name="Zhu A."/>
            <person name="Ye L."/>
            <person name="Costea P.I."/>
            <person name="Aalvink S."/>
            <person name="Belzer C."/>
            <person name="Forslund S.K."/>
            <person name="Sunagawa S."/>
            <person name="Hentschel U."/>
            <person name="Merten C."/>
            <person name="Patil K.R."/>
            <person name="Benes V."/>
            <person name="Bork P."/>
        </authorList>
    </citation>
    <scope>NUCLEOTIDE SEQUENCE [LARGE SCALE GENOMIC DNA]</scope>
    <source>
        <strain evidence="2 3">HDS1380</strain>
    </source>
</reference>